<dbReference type="GO" id="GO:0005737">
    <property type="term" value="C:cytoplasm"/>
    <property type="evidence" value="ECO:0007669"/>
    <property type="project" value="UniProtKB-SubCell"/>
</dbReference>
<dbReference type="InterPro" id="IPR022898">
    <property type="entry name" value="RNase_HII"/>
</dbReference>
<gene>
    <name evidence="15" type="primary">rnhB</name>
    <name evidence="15" type="ORF">Back2_25050</name>
</gene>
<dbReference type="GO" id="GO:0004523">
    <property type="term" value="F:RNA-DNA hybrid ribonuclease activity"/>
    <property type="evidence" value="ECO:0007669"/>
    <property type="project" value="UniProtKB-UniRule"/>
</dbReference>
<dbReference type="InterPro" id="IPR036397">
    <property type="entry name" value="RNaseH_sf"/>
</dbReference>
<reference evidence="15 16" key="1">
    <citation type="submission" date="2018-11" db="EMBL/GenBank/DDBJ databases">
        <title>Complete genome sequence of Nocardioides baekrokdamisoli strain KCTC 39748.</title>
        <authorList>
            <person name="Kang S.W."/>
            <person name="Lee K.C."/>
            <person name="Kim K.K."/>
            <person name="Kim J.S."/>
            <person name="Kim D.S."/>
            <person name="Ko S.H."/>
            <person name="Yang S.H."/>
            <person name="Shin Y.K."/>
            <person name="Lee J.S."/>
        </authorList>
    </citation>
    <scope>NUCLEOTIDE SEQUENCE [LARGE SCALE GENOMIC DNA]</scope>
    <source>
        <strain evidence="15 16">KCTC 39748</strain>
    </source>
</reference>
<keyword evidence="9 12" id="KW-0255">Endonuclease</keyword>
<dbReference type="GO" id="GO:0032299">
    <property type="term" value="C:ribonuclease H2 complex"/>
    <property type="evidence" value="ECO:0007669"/>
    <property type="project" value="TreeGrafter"/>
</dbReference>
<evidence type="ECO:0000256" key="4">
    <source>
        <dbReference type="ARBA" id="ARBA00004496"/>
    </source>
</evidence>
<dbReference type="AlphaFoldDB" id="A0A3G9J3K7"/>
<comment type="similarity">
    <text evidence="5 13">Belongs to the RNase HII family.</text>
</comment>
<keyword evidence="10 12" id="KW-0378">Hydrolase</keyword>
<dbReference type="Pfam" id="PF01351">
    <property type="entry name" value="RNase_HII"/>
    <property type="match status" value="1"/>
</dbReference>
<keyword evidence="6" id="KW-0963">Cytoplasm</keyword>
<dbReference type="InterPro" id="IPR001352">
    <property type="entry name" value="RNase_HII/HIII"/>
</dbReference>
<comment type="cofactor">
    <cofactor evidence="12">
        <name>Mn(2+)</name>
        <dbReference type="ChEBI" id="CHEBI:29035"/>
    </cofactor>
    <cofactor evidence="12">
        <name>Mg(2+)</name>
        <dbReference type="ChEBI" id="CHEBI:18420"/>
    </cofactor>
    <text evidence="12">Manganese or magnesium. Binds 1 divalent metal ion per monomer in the absence of substrate. May bind a second metal ion after substrate binding.</text>
</comment>
<evidence type="ECO:0000256" key="12">
    <source>
        <dbReference type="PROSITE-ProRule" id="PRU01319"/>
    </source>
</evidence>
<evidence type="ECO:0000256" key="10">
    <source>
        <dbReference type="ARBA" id="ARBA00022801"/>
    </source>
</evidence>
<comment type="cofactor">
    <cofactor evidence="2">
        <name>Mg(2+)</name>
        <dbReference type="ChEBI" id="CHEBI:18420"/>
    </cofactor>
</comment>
<dbReference type="GO" id="GO:0006298">
    <property type="term" value="P:mismatch repair"/>
    <property type="evidence" value="ECO:0007669"/>
    <property type="project" value="TreeGrafter"/>
</dbReference>
<dbReference type="InterPro" id="IPR012337">
    <property type="entry name" value="RNaseH-like_sf"/>
</dbReference>
<dbReference type="GO" id="GO:0043137">
    <property type="term" value="P:DNA replication, removal of RNA primer"/>
    <property type="evidence" value="ECO:0007669"/>
    <property type="project" value="TreeGrafter"/>
</dbReference>
<dbReference type="CDD" id="cd07182">
    <property type="entry name" value="RNase_HII_bacteria_HII_like"/>
    <property type="match status" value="1"/>
</dbReference>
<feature type="binding site" evidence="12">
    <location>
        <position position="25"/>
    </location>
    <ligand>
        <name>a divalent metal cation</name>
        <dbReference type="ChEBI" id="CHEBI:60240"/>
    </ligand>
</feature>
<evidence type="ECO:0000259" key="14">
    <source>
        <dbReference type="PROSITE" id="PS51975"/>
    </source>
</evidence>
<evidence type="ECO:0000313" key="15">
    <source>
        <dbReference type="EMBL" id="BBH18218.1"/>
    </source>
</evidence>
<dbReference type="EMBL" id="AP019307">
    <property type="protein sequence ID" value="BBH18218.1"/>
    <property type="molecule type" value="Genomic_DNA"/>
</dbReference>
<keyword evidence="11" id="KW-0464">Manganese</keyword>
<keyword evidence="7 12" id="KW-0540">Nuclease</keyword>
<evidence type="ECO:0000256" key="5">
    <source>
        <dbReference type="ARBA" id="ARBA00007383"/>
    </source>
</evidence>
<evidence type="ECO:0000256" key="2">
    <source>
        <dbReference type="ARBA" id="ARBA00001946"/>
    </source>
</evidence>
<keyword evidence="8 12" id="KW-0479">Metal-binding</keyword>
<dbReference type="KEGG" id="nbe:Back2_25050"/>
<name>A0A3G9J3K7_9ACTN</name>
<dbReference type="RefSeq" id="WP_231998720.1">
    <property type="nucleotide sequence ID" value="NZ_AP019307.1"/>
</dbReference>
<feature type="domain" description="RNase H type-2" evidence="14">
    <location>
        <begin position="18"/>
        <end position="224"/>
    </location>
</feature>
<comment type="subcellular location">
    <subcellularLocation>
        <location evidence="4">Cytoplasm</location>
    </subcellularLocation>
</comment>
<evidence type="ECO:0000256" key="13">
    <source>
        <dbReference type="RuleBase" id="RU003515"/>
    </source>
</evidence>
<protein>
    <recommendedName>
        <fullName evidence="13">Ribonuclease</fullName>
        <ecNumber evidence="13">3.1.26.4</ecNumber>
    </recommendedName>
</protein>
<feature type="binding site" evidence="12">
    <location>
        <position position="24"/>
    </location>
    <ligand>
        <name>a divalent metal cation</name>
        <dbReference type="ChEBI" id="CHEBI:60240"/>
    </ligand>
</feature>
<evidence type="ECO:0000256" key="8">
    <source>
        <dbReference type="ARBA" id="ARBA00022723"/>
    </source>
</evidence>
<evidence type="ECO:0000256" key="9">
    <source>
        <dbReference type="ARBA" id="ARBA00022759"/>
    </source>
</evidence>
<dbReference type="Gene3D" id="3.30.420.10">
    <property type="entry name" value="Ribonuclease H-like superfamily/Ribonuclease H"/>
    <property type="match status" value="1"/>
</dbReference>
<evidence type="ECO:0000256" key="7">
    <source>
        <dbReference type="ARBA" id="ARBA00022722"/>
    </source>
</evidence>
<sequence>MTAPTLRYERELLRTGATLLGCVDEVGRGALSGPVTLGVVVLSAATKSAPQGVRDSKLLSAPMRERLAPKIRRWALDHAVGHASAEEIDEYGLMAAMRIAGRRALSQLTHLPDLLLLDGNHDYLSPPVQEALFGDPDIDLVPPVVTRIKADMRCSGVAAASVLAKTTRDAIMLELDTEHPEFCWADNKGYSAPAHMDALVRLGPTRHHRRSWSLPGLESLGSTP</sequence>
<comment type="catalytic activity">
    <reaction evidence="1 12 13">
        <text>Endonucleolytic cleavage to 5'-phosphomonoester.</text>
        <dbReference type="EC" id="3.1.26.4"/>
    </reaction>
</comment>
<accession>A0A3G9J3K7</accession>
<dbReference type="Proteomes" id="UP000271573">
    <property type="component" value="Chromosome"/>
</dbReference>
<dbReference type="GO" id="GO:0046872">
    <property type="term" value="F:metal ion binding"/>
    <property type="evidence" value="ECO:0007669"/>
    <property type="project" value="UniProtKB-KW"/>
</dbReference>
<keyword evidence="16" id="KW-1185">Reference proteome</keyword>
<evidence type="ECO:0000256" key="3">
    <source>
        <dbReference type="ARBA" id="ARBA00004065"/>
    </source>
</evidence>
<dbReference type="GO" id="GO:0003723">
    <property type="term" value="F:RNA binding"/>
    <property type="evidence" value="ECO:0007669"/>
    <property type="project" value="UniProtKB-UniRule"/>
</dbReference>
<comment type="function">
    <text evidence="3 13">Endonuclease that specifically degrades the RNA of RNA-DNA hybrids.</text>
</comment>
<proteinExistence type="inferred from homology"/>
<dbReference type="EC" id="3.1.26.4" evidence="13"/>
<evidence type="ECO:0000313" key="16">
    <source>
        <dbReference type="Proteomes" id="UP000271573"/>
    </source>
</evidence>
<dbReference type="PANTHER" id="PTHR10954:SF18">
    <property type="entry name" value="RIBONUCLEASE HII"/>
    <property type="match status" value="1"/>
</dbReference>
<dbReference type="InterPro" id="IPR024567">
    <property type="entry name" value="RNase_HII/HIII_dom"/>
</dbReference>
<dbReference type="PANTHER" id="PTHR10954">
    <property type="entry name" value="RIBONUCLEASE H2 SUBUNIT A"/>
    <property type="match status" value="1"/>
</dbReference>
<organism evidence="15 16">
    <name type="scientific">Nocardioides baekrokdamisoli</name>
    <dbReference type="NCBI Taxonomy" id="1804624"/>
    <lineage>
        <taxon>Bacteria</taxon>
        <taxon>Bacillati</taxon>
        <taxon>Actinomycetota</taxon>
        <taxon>Actinomycetes</taxon>
        <taxon>Propionibacteriales</taxon>
        <taxon>Nocardioidaceae</taxon>
        <taxon>Nocardioides</taxon>
    </lineage>
</organism>
<dbReference type="SUPFAM" id="SSF53098">
    <property type="entry name" value="Ribonuclease H-like"/>
    <property type="match status" value="1"/>
</dbReference>
<dbReference type="PROSITE" id="PS51975">
    <property type="entry name" value="RNASE_H_2"/>
    <property type="match status" value="1"/>
</dbReference>
<evidence type="ECO:0000256" key="1">
    <source>
        <dbReference type="ARBA" id="ARBA00000077"/>
    </source>
</evidence>
<feature type="binding site" evidence="12">
    <location>
        <position position="118"/>
    </location>
    <ligand>
        <name>a divalent metal cation</name>
        <dbReference type="ChEBI" id="CHEBI:60240"/>
    </ligand>
</feature>
<evidence type="ECO:0000256" key="6">
    <source>
        <dbReference type="ARBA" id="ARBA00022490"/>
    </source>
</evidence>
<evidence type="ECO:0000256" key="11">
    <source>
        <dbReference type="ARBA" id="ARBA00023211"/>
    </source>
</evidence>
<dbReference type="NCBIfam" id="NF000595">
    <property type="entry name" value="PRK00015.1-3"/>
    <property type="match status" value="1"/>
</dbReference>